<dbReference type="RefSeq" id="WP_272180280.1">
    <property type="nucleotide sequence ID" value="NZ_JAQOMS010000002.1"/>
</dbReference>
<dbReference type="EMBL" id="JAQOMS010000002">
    <property type="protein sequence ID" value="MDC2888696.1"/>
    <property type="molecule type" value="Genomic_DNA"/>
</dbReference>
<keyword evidence="3" id="KW-1185">Reference proteome</keyword>
<dbReference type="PANTHER" id="PTHR40094">
    <property type="entry name" value="ALPHA-2-MACROGLOBULIN HOMOLOG"/>
    <property type="match status" value="1"/>
</dbReference>
<dbReference type="InterPro" id="IPR011625">
    <property type="entry name" value="A2M_N_BRD"/>
</dbReference>
<protein>
    <submittedName>
        <fullName evidence="2">MG2 domain-containing protein</fullName>
    </submittedName>
</protein>
<gene>
    <name evidence="2" type="ORF">PN838_07855</name>
</gene>
<evidence type="ECO:0000259" key="1">
    <source>
        <dbReference type="SMART" id="SM01359"/>
    </source>
</evidence>
<dbReference type="InterPro" id="IPR041203">
    <property type="entry name" value="Bact_A2M_MG5"/>
</dbReference>
<dbReference type="Pfam" id="PF17970">
    <property type="entry name" value="bMG1"/>
    <property type="match status" value="1"/>
</dbReference>
<dbReference type="InterPro" id="IPR002890">
    <property type="entry name" value="MG2"/>
</dbReference>
<comment type="caution">
    <text evidence="2">The sequence shown here is derived from an EMBL/GenBank/DDBJ whole genome shotgun (WGS) entry which is preliminary data.</text>
</comment>
<accession>A0ABT5FDN0</accession>
<dbReference type="PANTHER" id="PTHR40094:SF1">
    <property type="entry name" value="UBIQUITIN DOMAIN-CONTAINING PROTEIN"/>
    <property type="match status" value="1"/>
</dbReference>
<proteinExistence type="predicted"/>
<reference evidence="2 3" key="1">
    <citation type="submission" date="2023-01" db="EMBL/GenBank/DDBJ databases">
        <title>Psychrosphaera sp. nov., isolated from marine algae.</title>
        <authorList>
            <person name="Bayburt H."/>
            <person name="Choi B.J."/>
            <person name="Kim J.M."/>
            <person name="Choi D.G."/>
            <person name="Jeon C.O."/>
        </authorList>
    </citation>
    <scope>NUCLEOTIDE SEQUENCE [LARGE SCALE GENOMIC DNA]</scope>
    <source>
        <strain evidence="2 3">G1-22</strain>
    </source>
</reference>
<dbReference type="Pfam" id="PF21142">
    <property type="entry name" value="A2M_bMG2"/>
    <property type="match status" value="1"/>
</dbReference>
<dbReference type="Pfam" id="PF11974">
    <property type="entry name" value="bMG3"/>
    <property type="match status" value="1"/>
</dbReference>
<name>A0ABT5FDN0_9GAMM</name>
<dbReference type="InterPro" id="IPR051802">
    <property type="entry name" value="YfhM-like"/>
</dbReference>
<dbReference type="Pfam" id="PF17962">
    <property type="entry name" value="bMG6"/>
    <property type="match status" value="1"/>
</dbReference>
<dbReference type="Pfam" id="PF07703">
    <property type="entry name" value="A2M_BRD"/>
    <property type="match status" value="1"/>
</dbReference>
<dbReference type="Proteomes" id="UP001528411">
    <property type="component" value="Unassembled WGS sequence"/>
</dbReference>
<evidence type="ECO:0000313" key="3">
    <source>
        <dbReference type="Proteomes" id="UP001528411"/>
    </source>
</evidence>
<dbReference type="Pfam" id="PF17972">
    <property type="entry name" value="bMG5"/>
    <property type="match status" value="1"/>
</dbReference>
<dbReference type="InterPro" id="IPR041462">
    <property type="entry name" value="Bact_A2M_MG6"/>
</dbReference>
<dbReference type="Gene3D" id="2.60.40.1930">
    <property type="match status" value="1"/>
</dbReference>
<dbReference type="SMART" id="SM01359">
    <property type="entry name" value="A2M_N_2"/>
    <property type="match status" value="1"/>
</dbReference>
<dbReference type="InterPro" id="IPR021868">
    <property type="entry name" value="Alpha_2_Macroglob_MG3"/>
</dbReference>
<organism evidence="2 3">
    <name type="scientific">Psychrosphaera algicola</name>
    <dbReference type="NCBI Taxonomy" id="3023714"/>
    <lineage>
        <taxon>Bacteria</taxon>
        <taxon>Pseudomonadati</taxon>
        <taxon>Pseudomonadota</taxon>
        <taxon>Gammaproteobacteria</taxon>
        <taxon>Alteromonadales</taxon>
        <taxon>Pseudoalteromonadaceae</taxon>
        <taxon>Psychrosphaera</taxon>
    </lineage>
</organism>
<dbReference type="Pfam" id="PF01835">
    <property type="entry name" value="MG2"/>
    <property type="match status" value="1"/>
</dbReference>
<evidence type="ECO:0000313" key="2">
    <source>
        <dbReference type="EMBL" id="MDC2888696.1"/>
    </source>
</evidence>
<sequence>MDETSVSEGDKGIASSGIGEEEAALDMAQALIDYKDAPLKILDVSERSKDGRNSIAITLSVPVDPSKDLQKYFGISQQNGKAVDGAWVIAKSGKTIWFPYVDPEVKYKVTIYQGLKAINNRSLLRTQHADVVTSRVTPSFNFDTSGAFLTQGLGNGLPVVTVNVNDVDINFYQVREKDQQRFLEEMSHRQYYWGIERVTQFADLVYSGRFEFDGEPNTRTKSSIDIEGIQQLKPPGIYLAIMAKAGTYSGQQMMWFSVTDIGLHARFYEQQLDVYASSLLTGKPIEQAQIQLVNDKGEILQQVLTSPSGEASFTTDLKSASLIVAQNKQHFSVVEINKPALDLSDFDLGMRANRAQELFIYAPRDLYRPGEFVDFNGLLRDADGKLVATDMLSVSIKSPTGAKIKSFKWHGNDMGYFHYQWQIPSSAQVGNWRFEVESITKQLFVYDFKVEEFLPERLKLTFNPEDVHTTQVVDKWQQIKVPVLGEYLFGAPASNNRLSTDVSVSLWRKPVERLPDFEFGDIKQSGLASRESLDDIQLNEQGIGELYYKGDWSQLHSPLNVKFISSLFETGGRPVSRSYSTLVWPSDKMIGIRADFGDNNPEANSKVRFDLVKASINGDKYPAKNLDVKLIKEDRRYFWVYSDQQGWHYKWNDNEFTELTRSVDIAKNGLGTVEFPVSYGRYRIEVRDPADNLLTSKQFYAGWNWYEDWQNSRSGSGAARPDKITMALDKGAYEVGDNVEVNIIPPEAGEAIVIVEGDTPLWSTRLFIPAEGATVTIPVANDWQEHNIYISAVVLQSGDKLKALTPKRSFGLVHLPLARASRQLAVEFDVAEKVLPNKVMPVNVKVTDPRLTGLTDLTAVGEQSVFMTLAAVDVGVLSVSNFESPDPFDAFLVNAVTVLIRETYTAK</sequence>
<dbReference type="InterPro" id="IPR049120">
    <property type="entry name" value="A2M_bMG2"/>
</dbReference>
<dbReference type="InterPro" id="IPR040639">
    <property type="entry name" value="A2MG_MG1"/>
</dbReference>
<feature type="domain" description="Alpha-2-macroglobulin bait region" evidence="1">
    <location>
        <begin position="724"/>
        <end position="879"/>
    </location>
</feature>